<protein>
    <submittedName>
        <fullName evidence="2">Sugar phosphate isomerase</fullName>
    </submittedName>
</protein>
<keyword evidence="2" id="KW-0413">Isomerase</keyword>
<name>A0A4Y8PA64_9BACT</name>
<comment type="caution">
    <text evidence="2">The sequence shown here is derived from an EMBL/GenBank/DDBJ whole genome shotgun (WGS) entry which is preliminary data.</text>
</comment>
<evidence type="ECO:0000259" key="1">
    <source>
        <dbReference type="Pfam" id="PF01261"/>
    </source>
</evidence>
<dbReference type="SUPFAM" id="SSF51658">
    <property type="entry name" value="Xylose isomerase-like"/>
    <property type="match status" value="1"/>
</dbReference>
<dbReference type="AlphaFoldDB" id="A0A4Y8PA64"/>
<dbReference type="RefSeq" id="WP_134440503.1">
    <property type="nucleotide sequence ID" value="NZ_CP065957.1"/>
</dbReference>
<dbReference type="PANTHER" id="PTHR12110:SF21">
    <property type="entry name" value="XYLOSE ISOMERASE-LIKE TIM BARREL DOMAIN-CONTAINING PROTEIN"/>
    <property type="match status" value="1"/>
</dbReference>
<reference evidence="2 3" key="1">
    <citation type="submission" date="2016-05" db="EMBL/GenBank/DDBJ databases">
        <title>Diversity and Homogeneity among Thermoacidophilic Verrucomicrobia Methanotrophs Linked with Geographical Origin.</title>
        <authorList>
            <person name="Erikstad H.-A."/>
            <person name="Smestad N.B."/>
            <person name="Ceballos R.M."/>
            <person name="Birkeland N.-K."/>
        </authorList>
    </citation>
    <scope>NUCLEOTIDE SEQUENCE [LARGE SCALE GENOMIC DNA]</scope>
    <source>
        <strain evidence="2 3">Phi</strain>
    </source>
</reference>
<accession>A0A4Y8PA64</accession>
<dbReference type="OrthoDB" id="9801960at2"/>
<dbReference type="InterPro" id="IPR013022">
    <property type="entry name" value="Xyl_isomerase-like_TIM-brl"/>
</dbReference>
<dbReference type="EMBL" id="LXQC01000154">
    <property type="protein sequence ID" value="TFE67421.1"/>
    <property type="molecule type" value="Genomic_DNA"/>
</dbReference>
<organism evidence="2 3">
    <name type="scientific">Methylacidiphilum caldifontis</name>
    <dbReference type="NCBI Taxonomy" id="2795386"/>
    <lineage>
        <taxon>Bacteria</taxon>
        <taxon>Pseudomonadati</taxon>
        <taxon>Verrucomicrobiota</taxon>
        <taxon>Methylacidiphilae</taxon>
        <taxon>Methylacidiphilales</taxon>
        <taxon>Methylacidiphilaceae</taxon>
        <taxon>Methylacidiphilum (ex Ratnadevi et al. 2023)</taxon>
    </lineage>
</organism>
<keyword evidence="3" id="KW-1185">Reference proteome</keyword>
<dbReference type="InterPro" id="IPR036237">
    <property type="entry name" value="Xyl_isomerase-like_sf"/>
</dbReference>
<gene>
    <name evidence="2" type="ORF">A7Q10_01145</name>
</gene>
<evidence type="ECO:0000313" key="3">
    <source>
        <dbReference type="Proteomes" id="UP000297713"/>
    </source>
</evidence>
<dbReference type="GO" id="GO:0016853">
    <property type="term" value="F:isomerase activity"/>
    <property type="evidence" value="ECO:0007669"/>
    <property type="project" value="UniProtKB-KW"/>
</dbReference>
<dbReference type="Gene3D" id="3.20.20.150">
    <property type="entry name" value="Divalent-metal-dependent TIM barrel enzymes"/>
    <property type="match status" value="1"/>
</dbReference>
<proteinExistence type="predicted"/>
<dbReference type="InterPro" id="IPR050312">
    <property type="entry name" value="IolE/XylAMocC-like"/>
</dbReference>
<dbReference type="Pfam" id="PF01261">
    <property type="entry name" value="AP_endonuc_2"/>
    <property type="match status" value="1"/>
</dbReference>
<evidence type="ECO:0000313" key="2">
    <source>
        <dbReference type="EMBL" id="TFE67421.1"/>
    </source>
</evidence>
<feature type="domain" description="Xylose isomerase-like TIM barrel" evidence="1">
    <location>
        <begin position="22"/>
        <end position="262"/>
    </location>
</feature>
<dbReference type="PANTHER" id="PTHR12110">
    <property type="entry name" value="HYDROXYPYRUVATE ISOMERASE"/>
    <property type="match status" value="1"/>
</dbReference>
<dbReference type="Proteomes" id="UP000297713">
    <property type="component" value="Unassembled WGS sequence"/>
</dbReference>
<sequence>MNLGLSTSLFCDIPLNEALPIISQAGFKTVEIWASPDSLCRYVHFDYRNPNEVENIKRQLFSLGIQPLSLHSPFYPSFDLSHIDRSIQQESVNATLAAAEVLKEIGGKVLVVHPSGIEMSRISSREEEKSRLDQIEKSIDLIYQSIEKWGLVLALETLLPSFLGSDLEFLFQLVSRYPQNVGICFDTGHVFLKHKEHFILRYKEIANRVVALHVQDTFGEHDDHLPPGEGIIRWKDFIESLKEKNFQSTFLLELSSQRLDKNNPRNFLSKLYEHGIELINGL</sequence>